<dbReference type="EC" id="2.3.1.-" evidence="5"/>
<dbReference type="PANTHER" id="PTHR11104">
    <property type="entry name" value="AMINOGLYCOSIDE N3-ACETYLTRANSFERASE"/>
    <property type="match status" value="1"/>
</dbReference>
<dbReference type="SUPFAM" id="SSF110710">
    <property type="entry name" value="TTHA0583/YokD-like"/>
    <property type="match status" value="1"/>
</dbReference>
<comment type="similarity">
    <text evidence="1 5">Belongs to the antibiotic N-acetyltransferase family.</text>
</comment>
<evidence type="ECO:0000313" key="6">
    <source>
        <dbReference type="EMBL" id="MFC3460120.1"/>
    </source>
</evidence>
<comment type="caution">
    <text evidence="6">The sequence shown here is derived from an EMBL/GenBank/DDBJ whole genome shotgun (WGS) entry which is preliminary data.</text>
</comment>
<name>A0ABV7PPN5_9BURK</name>
<evidence type="ECO:0000256" key="1">
    <source>
        <dbReference type="ARBA" id="ARBA00006383"/>
    </source>
</evidence>
<dbReference type="RefSeq" id="WP_312548495.1">
    <property type="nucleotide sequence ID" value="NZ_JBHRVV010000001.1"/>
</dbReference>
<dbReference type="PANTHER" id="PTHR11104:SF0">
    <property type="entry name" value="SPBETA PROPHAGE-DERIVED AMINOGLYCOSIDE N(3')-ACETYLTRANSFERASE-LIKE PROTEIN YOKD"/>
    <property type="match status" value="1"/>
</dbReference>
<dbReference type="Pfam" id="PF02522">
    <property type="entry name" value="Antibiotic_NAT"/>
    <property type="match status" value="1"/>
</dbReference>
<gene>
    <name evidence="6" type="ORF">ACFOPH_17955</name>
</gene>
<keyword evidence="3 5" id="KW-0808">Transferase</keyword>
<sequence>MLKPLKNIVKAVLESTRRRRNEQQIRRSSRLVTRAELARDLARLGIARGDTLFVHSSLKSLGYVDGGAAAVVGALQDAVGPEGTLLVPTYYLPAGTVKAACEMEGYVFDPNRHGTNMGRLPETFLTQAATHRSVHPTHSVSAWGKHAQFLTEGHHQAPSIFGAGSPWQRFVGLENAKVLGLGVSMGPVTFYHVVEDALGDAFPEPVWDERTYHIPCLDRDGRRWEVPVRPFARAVAARRIDYAAREDLRDYFRREFERTGLRVNGQVGDAEAWFIPAQGFFDHLQLLAADGITIYSMPEQLAARPLV</sequence>
<dbReference type="InterPro" id="IPR028345">
    <property type="entry name" value="Antibiotic_NAT-like"/>
</dbReference>
<comment type="catalytic activity">
    <reaction evidence="5">
        <text>a 2-deoxystreptamine antibiotic + acetyl-CoA = an N(3)-acetyl-2-deoxystreptamine antibiotic + CoA + H(+)</text>
        <dbReference type="Rhea" id="RHEA:12665"/>
        <dbReference type="ChEBI" id="CHEBI:15378"/>
        <dbReference type="ChEBI" id="CHEBI:57287"/>
        <dbReference type="ChEBI" id="CHEBI:57288"/>
        <dbReference type="ChEBI" id="CHEBI:57921"/>
        <dbReference type="ChEBI" id="CHEBI:77452"/>
        <dbReference type="EC" id="2.3.1.81"/>
    </reaction>
</comment>
<accession>A0ABV7PPN5</accession>
<evidence type="ECO:0000256" key="5">
    <source>
        <dbReference type="RuleBase" id="RU365031"/>
    </source>
</evidence>
<evidence type="ECO:0000256" key="4">
    <source>
        <dbReference type="ARBA" id="ARBA00023315"/>
    </source>
</evidence>
<dbReference type="Proteomes" id="UP001595665">
    <property type="component" value="Unassembled WGS sequence"/>
</dbReference>
<evidence type="ECO:0000313" key="7">
    <source>
        <dbReference type="Proteomes" id="UP001595665"/>
    </source>
</evidence>
<protein>
    <recommendedName>
        <fullName evidence="2 5">Aminoglycoside N(3)-acetyltransferase</fullName>
        <ecNumber evidence="5">2.3.1.-</ecNumber>
    </recommendedName>
</protein>
<evidence type="ECO:0000256" key="3">
    <source>
        <dbReference type="ARBA" id="ARBA00022679"/>
    </source>
</evidence>
<dbReference type="EMBL" id="JBHRVV010000001">
    <property type="protein sequence ID" value="MFC3460120.1"/>
    <property type="molecule type" value="Genomic_DNA"/>
</dbReference>
<keyword evidence="7" id="KW-1185">Reference proteome</keyword>
<dbReference type="InterPro" id="IPR003679">
    <property type="entry name" value="Amioglycoside_AcTrfase"/>
</dbReference>
<keyword evidence="5" id="KW-0046">Antibiotic resistance</keyword>
<evidence type="ECO:0000256" key="2">
    <source>
        <dbReference type="ARBA" id="ARBA00012882"/>
    </source>
</evidence>
<proteinExistence type="inferred from homology"/>
<reference evidence="7" key="1">
    <citation type="journal article" date="2019" name="Int. J. Syst. Evol. Microbiol.">
        <title>The Global Catalogue of Microorganisms (GCM) 10K type strain sequencing project: providing services to taxonomists for standard genome sequencing and annotation.</title>
        <authorList>
            <consortium name="The Broad Institute Genomics Platform"/>
            <consortium name="The Broad Institute Genome Sequencing Center for Infectious Disease"/>
            <person name="Wu L."/>
            <person name="Ma J."/>
        </authorList>
    </citation>
    <scope>NUCLEOTIDE SEQUENCE [LARGE SCALE GENOMIC DNA]</scope>
    <source>
        <strain evidence="7">CCM 7480</strain>
    </source>
</reference>
<keyword evidence="4 5" id="KW-0012">Acyltransferase</keyword>
<organism evidence="6 7">
    <name type="scientific">Massilia haematophila</name>
    <dbReference type="NCBI Taxonomy" id="457923"/>
    <lineage>
        <taxon>Bacteria</taxon>
        <taxon>Pseudomonadati</taxon>
        <taxon>Pseudomonadota</taxon>
        <taxon>Betaproteobacteria</taxon>
        <taxon>Burkholderiales</taxon>
        <taxon>Oxalobacteraceae</taxon>
        <taxon>Telluria group</taxon>
        <taxon>Massilia</taxon>
    </lineage>
</organism>